<name>A0A1G4MKY5_LACFM</name>
<evidence type="ECO:0000313" key="1">
    <source>
        <dbReference type="EMBL" id="SCW04533.1"/>
    </source>
</evidence>
<dbReference type="AlphaFoldDB" id="A0A1G4MKY5"/>
<accession>A0A1G4MKY5</accession>
<keyword evidence="2" id="KW-1185">Reference proteome</keyword>
<dbReference type="STRING" id="4955.A0A1G4MKY5"/>
<sequence length="421" mass="49142">MAFDPSIFLSLPLDLRQNVYWHLDGQLTRLQPPSKYELFTSSSVDSYYNSHGKQSKRSLKKKFEEYIQIFDYLPGFVETWLEYSKCLRFDCIVLDYLRVNLELDCSFTSFEWILLNHECHIAMFSPKGVLQVWYNAKEYREWVDPSFVPSTKLNAEHLTSNSLKAIIKELDTREQKDLVKTIVFFQEEDIYVNKSLSPIILSILSVMDSLRGLNRIKVMGEHLFGRLVNLQGARDYPGQSISYIVRKRVQIMEVNQGLSVGGGNQVADFSRWENLTKLTISEINDVDLKNVLLPKSCKWIVFRNLRKLGWWDQTNMLHLIDEKWILKSRRDAAKSVQQLGSSYDSQIYDENETLRLVDVSLADRDILLKCKAILWDTYGSLNYIQLIDVASVEGDIYIPRTLYCNKRMDIFRTPIYSLTLI</sequence>
<dbReference type="Proteomes" id="UP000190831">
    <property type="component" value="Chromosome H"/>
</dbReference>
<dbReference type="OMA" id="WYTFKEY"/>
<dbReference type="CDD" id="cd19611">
    <property type="entry name" value="Ctf13_LRR_LRR-insertion"/>
    <property type="match status" value="1"/>
</dbReference>
<dbReference type="EMBL" id="LT598491">
    <property type="protein sequence ID" value="SCW04533.1"/>
    <property type="molecule type" value="Genomic_DNA"/>
</dbReference>
<protein>
    <submittedName>
        <fullName evidence="1">LAFE_0H15632g1_1</fullName>
    </submittedName>
</protein>
<proteinExistence type="predicted"/>
<gene>
    <name evidence="1" type="ORF">LAFE_0H15632G</name>
</gene>
<organism evidence="1 2">
    <name type="scientific">Lachancea fermentati</name>
    <name type="common">Zygosaccharomyces fermentati</name>
    <dbReference type="NCBI Taxonomy" id="4955"/>
    <lineage>
        <taxon>Eukaryota</taxon>
        <taxon>Fungi</taxon>
        <taxon>Dikarya</taxon>
        <taxon>Ascomycota</taxon>
        <taxon>Saccharomycotina</taxon>
        <taxon>Saccharomycetes</taxon>
        <taxon>Saccharomycetales</taxon>
        <taxon>Saccharomycetaceae</taxon>
        <taxon>Lachancea</taxon>
    </lineage>
</organism>
<dbReference type="OrthoDB" id="4032425at2759"/>
<reference evidence="1 2" key="1">
    <citation type="submission" date="2016-03" db="EMBL/GenBank/DDBJ databases">
        <authorList>
            <person name="Devillers H."/>
        </authorList>
    </citation>
    <scope>NUCLEOTIDE SEQUENCE [LARGE SCALE GENOMIC DNA]</scope>
    <source>
        <strain evidence="1">CBS 6772</strain>
    </source>
</reference>
<evidence type="ECO:0000313" key="2">
    <source>
        <dbReference type="Proteomes" id="UP000190831"/>
    </source>
</evidence>